<keyword evidence="2" id="KW-1185">Reference proteome</keyword>
<dbReference type="EMBL" id="JARKIE010000009">
    <property type="protein sequence ID" value="KAJ7704895.1"/>
    <property type="molecule type" value="Genomic_DNA"/>
</dbReference>
<evidence type="ECO:0000313" key="2">
    <source>
        <dbReference type="Proteomes" id="UP001221757"/>
    </source>
</evidence>
<reference evidence="1" key="1">
    <citation type="submission" date="2023-03" db="EMBL/GenBank/DDBJ databases">
        <title>Massive genome expansion in bonnet fungi (Mycena s.s.) driven by repeated elements and novel gene families across ecological guilds.</title>
        <authorList>
            <consortium name="Lawrence Berkeley National Laboratory"/>
            <person name="Harder C.B."/>
            <person name="Miyauchi S."/>
            <person name="Viragh M."/>
            <person name="Kuo A."/>
            <person name="Thoen E."/>
            <person name="Andreopoulos B."/>
            <person name="Lu D."/>
            <person name="Skrede I."/>
            <person name="Drula E."/>
            <person name="Henrissat B."/>
            <person name="Morin E."/>
            <person name="Kohler A."/>
            <person name="Barry K."/>
            <person name="LaButti K."/>
            <person name="Morin E."/>
            <person name="Salamov A."/>
            <person name="Lipzen A."/>
            <person name="Mereny Z."/>
            <person name="Hegedus B."/>
            <person name="Baldrian P."/>
            <person name="Stursova M."/>
            <person name="Weitz H."/>
            <person name="Taylor A."/>
            <person name="Grigoriev I.V."/>
            <person name="Nagy L.G."/>
            <person name="Martin F."/>
            <person name="Kauserud H."/>
        </authorList>
    </citation>
    <scope>NUCLEOTIDE SEQUENCE</scope>
    <source>
        <strain evidence="1">CBHHK067</strain>
    </source>
</reference>
<proteinExistence type="predicted"/>
<organism evidence="1 2">
    <name type="scientific">Mycena rosella</name>
    <name type="common">Pink bonnet</name>
    <name type="synonym">Agaricus rosellus</name>
    <dbReference type="NCBI Taxonomy" id="1033263"/>
    <lineage>
        <taxon>Eukaryota</taxon>
        <taxon>Fungi</taxon>
        <taxon>Dikarya</taxon>
        <taxon>Basidiomycota</taxon>
        <taxon>Agaricomycotina</taxon>
        <taxon>Agaricomycetes</taxon>
        <taxon>Agaricomycetidae</taxon>
        <taxon>Agaricales</taxon>
        <taxon>Marasmiineae</taxon>
        <taxon>Mycenaceae</taxon>
        <taxon>Mycena</taxon>
    </lineage>
</organism>
<protein>
    <submittedName>
        <fullName evidence="1">Uncharacterized protein</fullName>
    </submittedName>
</protein>
<accession>A0AAD7GTJ7</accession>
<dbReference type="Proteomes" id="UP001221757">
    <property type="component" value="Unassembled WGS sequence"/>
</dbReference>
<evidence type="ECO:0000313" key="1">
    <source>
        <dbReference type="EMBL" id="KAJ7704895.1"/>
    </source>
</evidence>
<feature type="non-terminal residue" evidence="1">
    <location>
        <position position="1"/>
    </location>
</feature>
<dbReference type="AlphaFoldDB" id="A0AAD7GTJ7"/>
<name>A0AAD7GTJ7_MYCRO</name>
<gene>
    <name evidence="1" type="ORF">B0H17DRAFT_920941</name>
</gene>
<comment type="caution">
    <text evidence="1">The sequence shown here is derived from an EMBL/GenBank/DDBJ whole genome shotgun (WGS) entry which is preliminary data.</text>
</comment>
<sequence>LYASLNIQDSFPELQGLSLEFVQILLLMRDLKINIQKRVVGSFYEWENLDCAVGGRHEALGE</sequence>